<comment type="similarity">
    <text evidence="3 16">Belongs to the Nth/MutY family.</text>
</comment>
<dbReference type="InterPro" id="IPR004035">
    <property type="entry name" value="Endouclease-III_FeS-bd_BS"/>
</dbReference>
<dbReference type="Proteomes" id="UP001164929">
    <property type="component" value="Chromosome 7"/>
</dbReference>
<evidence type="ECO:0000256" key="4">
    <source>
        <dbReference type="ARBA" id="ARBA00022485"/>
    </source>
</evidence>
<evidence type="ECO:0000313" key="20">
    <source>
        <dbReference type="Proteomes" id="UP001164929"/>
    </source>
</evidence>
<keyword evidence="6 16" id="KW-0227">DNA damage</keyword>
<keyword evidence="7 16" id="KW-0378">Hydrolase</keyword>
<dbReference type="EC" id="4.2.99.18" evidence="16"/>
<dbReference type="GO" id="GO:0005634">
    <property type="term" value="C:nucleus"/>
    <property type="evidence" value="ECO:0007669"/>
    <property type="project" value="InterPro"/>
</dbReference>
<dbReference type="PROSITE" id="PS00764">
    <property type="entry name" value="ENDONUCLEASE_III_1"/>
    <property type="match status" value="1"/>
</dbReference>
<evidence type="ECO:0000256" key="16">
    <source>
        <dbReference type="HAMAP-Rule" id="MF_03183"/>
    </source>
</evidence>
<dbReference type="GO" id="GO:0000703">
    <property type="term" value="F:oxidized pyrimidine nucleobase lesion DNA N-glycosylase activity"/>
    <property type="evidence" value="ECO:0007669"/>
    <property type="project" value="UniProtKB-UniRule"/>
</dbReference>
<evidence type="ECO:0000256" key="12">
    <source>
        <dbReference type="ARBA" id="ARBA00023239"/>
    </source>
</evidence>
<comment type="caution">
    <text evidence="19">The sequence shown here is derived from an EMBL/GenBank/DDBJ whole genome shotgun (WGS) entry which is preliminary data.</text>
</comment>
<evidence type="ECO:0000256" key="11">
    <source>
        <dbReference type="ARBA" id="ARBA00023204"/>
    </source>
</evidence>
<dbReference type="PANTHER" id="PTHR43286">
    <property type="entry name" value="ENDONUCLEASE III-LIKE PROTEIN 1"/>
    <property type="match status" value="1"/>
</dbReference>
<keyword evidence="17" id="KW-0812">Transmembrane</keyword>
<keyword evidence="5" id="KW-0479">Metal-binding</keyword>
<dbReference type="GO" id="GO:0006285">
    <property type="term" value="P:base-excision repair, AP site formation"/>
    <property type="evidence" value="ECO:0007669"/>
    <property type="project" value="UniProtKB-UniRule"/>
</dbReference>
<evidence type="ECO:0000256" key="5">
    <source>
        <dbReference type="ARBA" id="ARBA00022723"/>
    </source>
</evidence>
<dbReference type="AlphaFoldDB" id="A0AAD6VXF6"/>
<dbReference type="InterPro" id="IPR030841">
    <property type="entry name" value="NTH1"/>
</dbReference>
<comment type="function">
    <text evidence="15 16">Bifunctional DNA N-glycosylase with associated apurinic/apyrimidinic (AP) lyase function that catalyzes the first step in base excision repair (BER), the primary repair pathway for the repair of oxidative DNA damage. The DNA N-glycosylase activity releases the damaged DNA base from DNA by cleaving the N-glycosidic bond, leaving an AP site. The AP lyase activity cleaves the phosphodiester bond 3' to the AP site by a beta-elimination. Primarily recognizes and repairs oxidative base damage of pyrimidines.</text>
</comment>
<keyword evidence="10" id="KW-0411">Iron-sulfur</keyword>
<dbReference type="InterPro" id="IPR003265">
    <property type="entry name" value="HhH-GPD_domain"/>
</dbReference>
<evidence type="ECO:0000256" key="6">
    <source>
        <dbReference type="ARBA" id="ARBA00022763"/>
    </source>
</evidence>
<dbReference type="InterPro" id="IPR000445">
    <property type="entry name" value="HhH_motif"/>
</dbReference>
<dbReference type="Pfam" id="PF00633">
    <property type="entry name" value="HHH"/>
    <property type="match status" value="1"/>
</dbReference>
<dbReference type="InterPro" id="IPR023170">
    <property type="entry name" value="HhH_base_excis_C"/>
</dbReference>
<dbReference type="InterPro" id="IPR011257">
    <property type="entry name" value="DNA_glycosylase"/>
</dbReference>
<dbReference type="GO" id="GO:0003677">
    <property type="term" value="F:DNA binding"/>
    <property type="evidence" value="ECO:0007669"/>
    <property type="project" value="UniProtKB-UniRule"/>
</dbReference>
<evidence type="ECO:0000256" key="7">
    <source>
        <dbReference type="ARBA" id="ARBA00022801"/>
    </source>
</evidence>
<evidence type="ECO:0000256" key="10">
    <source>
        <dbReference type="ARBA" id="ARBA00023014"/>
    </source>
</evidence>
<dbReference type="GO" id="GO:0042644">
    <property type="term" value="C:chloroplast nucleoid"/>
    <property type="evidence" value="ECO:0007669"/>
    <property type="project" value="UniProtKB-SubCell"/>
</dbReference>
<proteinExistence type="inferred from homology"/>
<organism evidence="19 20">
    <name type="scientific">Populus alba x Populus x berolinensis</name>
    <dbReference type="NCBI Taxonomy" id="444605"/>
    <lineage>
        <taxon>Eukaryota</taxon>
        <taxon>Viridiplantae</taxon>
        <taxon>Streptophyta</taxon>
        <taxon>Embryophyta</taxon>
        <taxon>Tracheophyta</taxon>
        <taxon>Spermatophyta</taxon>
        <taxon>Magnoliopsida</taxon>
        <taxon>eudicotyledons</taxon>
        <taxon>Gunneridae</taxon>
        <taxon>Pentapetalae</taxon>
        <taxon>rosids</taxon>
        <taxon>fabids</taxon>
        <taxon>Malpighiales</taxon>
        <taxon>Salicaceae</taxon>
        <taxon>Saliceae</taxon>
        <taxon>Populus</taxon>
    </lineage>
</organism>
<keyword evidence="12 16" id="KW-0456">Lyase</keyword>
<keyword evidence="9" id="KW-0408">Iron</keyword>
<comment type="catalytic activity">
    <reaction evidence="14 16">
        <text>2'-deoxyribonucleotide-(2'-deoxyribose 5'-phosphate)-2'-deoxyribonucleotide-DNA = a 3'-end 2'-deoxyribonucleotide-(2,3-dehydro-2,3-deoxyribose 5'-phosphate)-DNA + a 5'-end 5'-phospho-2'-deoxyribonucleoside-DNA + H(+)</text>
        <dbReference type="Rhea" id="RHEA:66592"/>
        <dbReference type="Rhea" id="RHEA-COMP:13180"/>
        <dbReference type="Rhea" id="RHEA-COMP:16897"/>
        <dbReference type="Rhea" id="RHEA-COMP:17067"/>
        <dbReference type="ChEBI" id="CHEBI:15378"/>
        <dbReference type="ChEBI" id="CHEBI:136412"/>
        <dbReference type="ChEBI" id="CHEBI:157695"/>
        <dbReference type="ChEBI" id="CHEBI:167181"/>
        <dbReference type="EC" id="4.2.99.18"/>
    </reaction>
</comment>
<feature type="domain" description="HhH-GPD" evidence="18">
    <location>
        <begin position="257"/>
        <end position="413"/>
    </location>
</feature>
<dbReference type="PANTHER" id="PTHR43286:SF1">
    <property type="entry name" value="ENDONUCLEASE III-LIKE PROTEIN 1"/>
    <property type="match status" value="1"/>
</dbReference>
<dbReference type="SMART" id="SM00525">
    <property type="entry name" value="FES"/>
    <property type="match status" value="1"/>
</dbReference>
<keyword evidence="13 16" id="KW-0326">Glycosidase</keyword>
<dbReference type="InterPro" id="IPR003651">
    <property type="entry name" value="Endonuclease3_FeS-loop_motif"/>
</dbReference>
<keyword evidence="17" id="KW-0472">Membrane</keyword>
<keyword evidence="17" id="KW-1133">Transmembrane helix</keyword>
<dbReference type="CDD" id="cd00056">
    <property type="entry name" value="ENDO3c"/>
    <property type="match status" value="1"/>
</dbReference>
<evidence type="ECO:0000256" key="9">
    <source>
        <dbReference type="ARBA" id="ARBA00023004"/>
    </source>
</evidence>
<feature type="transmembrane region" description="Helical" evidence="17">
    <location>
        <begin position="185"/>
        <end position="211"/>
    </location>
</feature>
<evidence type="ECO:0000256" key="8">
    <source>
        <dbReference type="ARBA" id="ARBA00022946"/>
    </source>
</evidence>
<keyword evidence="11 16" id="KW-0234">DNA repair</keyword>
<accession>A0AAD6VXF6</accession>
<dbReference type="GO" id="GO:0140078">
    <property type="term" value="F:class I DNA-(apurinic or apyrimidinic site) endonuclease activity"/>
    <property type="evidence" value="ECO:0007669"/>
    <property type="project" value="UniProtKB-EC"/>
</dbReference>
<evidence type="ECO:0000256" key="15">
    <source>
        <dbReference type="ARBA" id="ARBA00053205"/>
    </source>
</evidence>
<dbReference type="EMBL" id="JAQIZT010000007">
    <property type="protein sequence ID" value="KAJ6991395.1"/>
    <property type="molecule type" value="Genomic_DNA"/>
</dbReference>
<dbReference type="InterPro" id="IPR004036">
    <property type="entry name" value="Endonuclease-III-like_CS2"/>
</dbReference>
<protein>
    <recommendedName>
        <fullName evidence="16">Endonuclease III homolog</fullName>
        <ecNumber evidence="16">3.2.2.-</ecNumber>
        <ecNumber evidence="16">4.2.99.18</ecNumber>
    </recommendedName>
    <alternativeName>
        <fullName evidence="16">Bifunctional DNA N-glycosylase/DNA-(apurinic or apyrimidinic site) lyase</fullName>
        <shortName evidence="16">DNA glycosylase/AP lyase</shortName>
    </alternativeName>
</protein>
<evidence type="ECO:0000256" key="2">
    <source>
        <dbReference type="ARBA" id="ARBA00004595"/>
    </source>
</evidence>
<dbReference type="GO" id="GO:0051539">
    <property type="term" value="F:4 iron, 4 sulfur cluster binding"/>
    <property type="evidence" value="ECO:0007669"/>
    <property type="project" value="UniProtKB-KW"/>
</dbReference>
<dbReference type="FunFam" id="1.10.340.30:FF:000005">
    <property type="entry name" value="Endonuclease III-like protein 1"/>
    <property type="match status" value="1"/>
</dbReference>
<evidence type="ECO:0000313" key="19">
    <source>
        <dbReference type="EMBL" id="KAJ6991395.1"/>
    </source>
</evidence>
<comment type="subcellular location">
    <subcellularLocation>
        <location evidence="2">Plastid</location>
        <location evidence="2">Chloroplast stroma</location>
        <location evidence="2">Chloroplast nucleoid</location>
    </subcellularLocation>
</comment>
<keyword evidence="8" id="KW-0809">Transit peptide</keyword>
<evidence type="ECO:0000256" key="14">
    <source>
        <dbReference type="ARBA" id="ARBA00044632"/>
    </source>
</evidence>
<evidence type="ECO:0000259" key="18">
    <source>
        <dbReference type="SMART" id="SM00478"/>
    </source>
</evidence>
<evidence type="ECO:0000256" key="1">
    <source>
        <dbReference type="ARBA" id="ARBA00001966"/>
    </source>
</evidence>
<keyword evidence="20" id="KW-1185">Reference proteome</keyword>
<dbReference type="PROSITE" id="PS01155">
    <property type="entry name" value="ENDONUCLEASE_III_2"/>
    <property type="match status" value="1"/>
</dbReference>
<evidence type="ECO:0000256" key="3">
    <source>
        <dbReference type="ARBA" id="ARBA00008343"/>
    </source>
</evidence>
<dbReference type="SUPFAM" id="SSF48150">
    <property type="entry name" value="DNA-glycosylase"/>
    <property type="match status" value="1"/>
</dbReference>
<comment type="caution">
    <text evidence="16">Lacks conserved residue(s) required for the propagation of feature annotation.</text>
</comment>
<dbReference type="SMART" id="SM00478">
    <property type="entry name" value="ENDO3c"/>
    <property type="match status" value="1"/>
</dbReference>
<sequence>MSVAVIRVPCSLQTTFGLIVKCKKMPNTRFSSKSLQSKTEISTSDTVPGPNEVSVPEVRVFVRKRKVKTTVEAAEKEVKVEPRKQKLSALPDIEEFAYKKGNGSALISKLKSTENAFPVDSEAASIISSAGEPPLNWDKVLEGIHKMRSSEDAPVDTMGCEKAGISLPPEVLFISIMHITLTKAYLYYLCFLCPILLHIVTLGLKVPAWWLCRPTHEERRFAVLASALLSSQTKDHVTHGKFIPINNKFVIIKKCLILQIAFVVLSAGAIQRLQQNNLLTADAIDKADETAIKDLIYPVGFYTRKASNLKKIAKICLLKYDGDIPSSLEDLLSLPGIGPKMAHLVMNIAWNNVQGICVDTHVHRICNRLGWVARPGTKQKTSTPEETREALQLWLPKDEWVPINPLLVGFGQTICTPLRPRCGMCCVSEFCPSAFKETSSPASKQKKSGGSKKL</sequence>
<evidence type="ECO:0000256" key="17">
    <source>
        <dbReference type="SAM" id="Phobius"/>
    </source>
</evidence>
<dbReference type="Pfam" id="PF00730">
    <property type="entry name" value="HhH-GPD"/>
    <property type="match status" value="1"/>
</dbReference>
<keyword evidence="4" id="KW-0004">4Fe-4S</keyword>
<dbReference type="Gene3D" id="1.10.1670.10">
    <property type="entry name" value="Helix-hairpin-Helix base-excision DNA repair enzymes (C-terminal)"/>
    <property type="match status" value="1"/>
</dbReference>
<evidence type="ECO:0000256" key="13">
    <source>
        <dbReference type="ARBA" id="ARBA00023295"/>
    </source>
</evidence>
<gene>
    <name evidence="16" type="primary">NTH1</name>
    <name evidence="19" type="ORF">NC653_019551</name>
</gene>
<dbReference type="EC" id="3.2.2.-" evidence="16"/>
<dbReference type="Gene3D" id="1.10.340.30">
    <property type="entry name" value="Hypothetical protein, domain 2"/>
    <property type="match status" value="1"/>
</dbReference>
<dbReference type="HAMAP" id="MF_03183">
    <property type="entry name" value="Endonuclease_III_Nth"/>
    <property type="match status" value="1"/>
</dbReference>
<reference evidence="19" key="1">
    <citation type="journal article" date="2023" name="Mol. Ecol. Resour.">
        <title>Chromosome-level genome assembly of a triploid poplar Populus alba 'Berolinensis'.</title>
        <authorList>
            <person name="Chen S."/>
            <person name="Yu Y."/>
            <person name="Wang X."/>
            <person name="Wang S."/>
            <person name="Zhang T."/>
            <person name="Zhou Y."/>
            <person name="He R."/>
            <person name="Meng N."/>
            <person name="Wang Y."/>
            <person name="Liu W."/>
            <person name="Liu Z."/>
            <person name="Liu J."/>
            <person name="Guo Q."/>
            <person name="Huang H."/>
            <person name="Sederoff R.R."/>
            <person name="Wang G."/>
            <person name="Qu G."/>
            <person name="Chen S."/>
        </authorList>
    </citation>
    <scope>NUCLEOTIDE SEQUENCE</scope>
    <source>
        <strain evidence="19">SC-2020</strain>
    </source>
</reference>
<dbReference type="GO" id="GO:0046872">
    <property type="term" value="F:metal ion binding"/>
    <property type="evidence" value="ECO:0007669"/>
    <property type="project" value="UniProtKB-KW"/>
</dbReference>
<comment type="cofactor">
    <cofactor evidence="1">
        <name>[4Fe-4S] cluster</name>
        <dbReference type="ChEBI" id="CHEBI:49883"/>
    </cofactor>
</comment>
<dbReference type="GO" id="GO:0006289">
    <property type="term" value="P:nucleotide-excision repair"/>
    <property type="evidence" value="ECO:0007669"/>
    <property type="project" value="TreeGrafter"/>
</dbReference>
<dbReference type="FunFam" id="1.10.1670.10:FF:000003">
    <property type="entry name" value="Endonuclease III homolog"/>
    <property type="match status" value="1"/>
</dbReference>
<name>A0AAD6VXF6_9ROSI</name>